<dbReference type="Proteomes" id="UP000324222">
    <property type="component" value="Unassembled WGS sequence"/>
</dbReference>
<keyword evidence="2" id="KW-1185">Reference proteome</keyword>
<gene>
    <name evidence="1" type="ORF">E2C01_024545</name>
</gene>
<dbReference type="EMBL" id="VSRR010002401">
    <property type="protein sequence ID" value="MPC31260.1"/>
    <property type="molecule type" value="Genomic_DNA"/>
</dbReference>
<comment type="caution">
    <text evidence="1">The sequence shown here is derived from an EMBL/GenBank/DDBJ whole genome shotgun (WGS) entry which is preliminary data.</text>
</comment>
<evidence type="ECO:0000313" key="2">
    <source>
        <dbReference type="Proteomes" id="UP000324222"/>
    </source>
</evidence>
<proteinExistence type="predicted"/>
<organism evidence="1 2">
    <name type="scientific">Portunus trituberculatus</name>
    <name type="common">Swimming crab</name>
    <name type="synonym">Neptunus trituberculatus</name>
    <dbReference type="NCBI Taxonomy" id="210409"/>
    <lineage>
        <taxon>Eukaryota</taxon>
        <taxon>Metazoa</taxon>
        <taxon>Ecdysozoa</taxon>
        <taxon>Arthropoda</taxon>
        <taxon>Crustacea</taxon>
        <taxon>Multicrustacea</taxon>
        <taxon>Malacostraca</taxon>
        <taxon>Eumalacostraca</taxon>
        <taxon>Eucarida</taxon>
        <taxon>Decapoda</taxon>
        <taxon>Pleocyemata</taxon>
        <taxon>Brachyura</taxon>
        <taxon>Eubrachyura</taxon>
        <taxon>Portunoidea</taxon>
        <taxon>Portunidae</taxon>
        <taxon>Portuninae</taxon>
        <taxon>Portunus</taxon>
    </lineage>
</organism>
<sequence length="74" mass="8086">MATPNPASESHSGEGTKSVLRSDCSLGGDSKCLDNSLNTFFISFCNIRGPRSNFQSVEQHLFSTKPHLHFLTEA</sequence>
<dbReference type="AlphaFoldDB" id="A0A5B7EAK8"/>
<protein>
    <submittedName>
        <fullName evidence="1">Uncharacterized protein</fullName>
    </submittedName>
</protein>
<accession>A0A5B7EAK8</accession>
<evidence type="ECO:0000313" key="1">
    <source>
        <dbReference type="EMBL" id="MPC31260.1"/>
    </source>
</evidence>
<name>A0A5B7EAK8_PORTR</name>
<reference evidence="1 2" key="1">
    <citation type="submission" date="2019-05" db="EMBL/GenBank/DDBJ databases">
        <title>Another draft genome of Portunus trituberculatus and its Hox gene families provides insights of decapod evolution.</title>
        <authorList>
            <person name="Jeong J.-H."/>
            <person name="Song I."/>
            <person name="Kim S."/>
            <person name="Choi T."/>
            <person name="Kim D."/>
            <person name="Ryu S."/>
            <person name="Kim W."/>
        </authorList>
    </citation>
    <scope>NUCLEOTIDE SEQUENCE [LARGE SCALE GENOMIC DNA]</scope>
    <source>
        <tissue evidence="1">Muscle</tissue>
    </source>
</reference>